<dbReference type="InterPro" id="IPR036866">
    <property type="entry name" value="RibonucZ/Hydroxyglut_hydro"/>
</dbReference>
<comment type="cofactor">
    <cofactor evidence="1">
        <name>Zn(2+)</name>
        <dbReference type="ChEBI" id="CHEBI:29105"/>
    </cofactor>
</comment>
<dbReference type="Gene3D" id="3.60.15.10">
    <property type="entry name" value="Ribonuclease Z/Hydroxyacylglutathione hydrolase-like"/>
    <property type="match status" value="1"/>
</dbReference>
<dbReference type="SUPFAM" id="SSF56281">
    <property type="entry name" value="Metallo-hydrolase/oxidoreductase"/>
    <property type="match status" value="1"/>
</dbReference>
<dbReference type="Proteomes" id="UP000301751">
    <property type="component" value="Unassembled WGS sequence"/>
</dbReference>
<evidence type="ECO:0000259" key="5">
    <source>
        <dbReference type="SMART" id="SM00849"/>
    </source>
</evidence>
<sequence>MLVHQDGDRCIHQLVHNEIRTNCFIVQRGQQALLIDPSDRADLLLAYLQAQGLQLAAMLATHAHFDHVAAAGGIVAAGAAPALYLHPLDLPEYKRANSYSLMLFKRPIQVAPAQPFDAALDAVLRQFGLGLRHAGGHTRGSCWLHDLDGGFLITGDLVLHHALKVNLADSRENLAEFGAFVDTVQREFAPAAVLLPGHGAATTVGQEAALNRKWAHVRERLAA</sequence>
<accession>A0A480AWS4</accession>
<dbReference type="InterPro" id="IPR001279">
    <property type="entry name" value="Metallo-B-lactamas"/>
</dbReference>
<gene>
    <name evidence="6" type="ORF">AQPW35_50150</name>
</gene>
<dbReference type="RefSeq" id="WP_137735637.1">
    <property type="nucleotide sequence ID" value="NZ_BJCL01000022.1"/>
</dbReference>
<evidence type="ECO:0000256" key="3">
    <source>
        <dbReference type="ARBA" id="ARBA00022801"/>
    </source>
</evidence>
<evidence type="ECO:0000313" key="7">
    <source>
        <dbReference type="Proteomes" id="UP000301751"/>
    </source>
</evidence>
<organism evidence="6 7">
    <name type="scientific">Pseudaquabacterium pictum</name>
    <dbReference type="NCBI Taxonomy" id="2315236"/>
    <lineage>
        <taxon>Bacteria</taxon>
        <taxon>Pseudomonadati</taxon>
        <taxon>Pseudomonadota</taxon>
        <taxon>Betaproteobacteria</taxon>
        <taxon>Burkholderiales</taxon>
        <taxon>Sphaerotilaceae</taxon>
        <taxon>Pseudaquabacterium</taxon>
    </lineage>
</organism>
<evidence type="ECO:0000256" key="4">
    <source>
        <dbReference type="ARBA" id="ARBA00022833"/>
    </source>
</evidence>
<proteinExistence type="predicted"/>
<dbReference type="Pfam" id="PF00753">
    <property type="entry name" value="Lactamase_B"/>
    <property type="match status" value="1"/>
</dbReference>
<reference evidence="7" key="1">
    <citation type="submission" date="2019-03" db="EMBL/GenBank/DDBJ databases">
        <title>Aquabacterium pictum sp.nov., the first bacteriochlorophyll a-containing freshwater bacterium in the genus Aquabacterium of the class Betaproteobacteria.</title>
        <authorList>
            <person name="Hirose S."/>
            <person name="Tank M."/>
            <person name="Hara E."/>
            <person name="Tamaki H."/>
            <person name="Takaichi S."/>
            <person name="Haruta S."/>
            <person name="Hanada S."/>
        </authorList>
    </citation>
    <scope>NUCLEOTIDE SEQUENCE [LARGE SCALE GENOMIC DNA]</scope>
    <source>
        <strain evidence="7">W35</strain>
    </source>
</reference>
<keyword evidence="3 6" id="KW-0378">Hydrolase</keyword>
<dbReference type="SMART" id="SM00849">
    <property type="entry name" value="Lactamase_B"/>
    <property type="match status" value="1"/>
</dbReference>
<feature type="domain" description="Metallo-beta-lactamase" evidence="5">
    <location>
        <begin position="20"/>
        <end position="198"/>
    </location>
</feature>
<dbReference type="InterPro" id="IPR051453">
    <property type="entry name" value="MBL_Glyoxalase_II"/>
</dbReference>
<dbReference type="GO" id="GO:0016787">
    <property type="term" value="F:hydrolase activity"/>
    <property type="evidence" value="ECO:0007669"/>
    <property type="project" value="UniProtKB-KW"/>
</dbReference>
<dbReference type="PANTHER" id="PTHR46233:SF3">
    <property type="entry name" value="HYDROXYACYLGLUTATHIONE HYDROLASE GLOC"/>
    <property type="match status" value="1"/>
</dbReference>
<evidence type="ECO:0000256" key="1">
    <source>
        <dbReference type="ARBA" id="ARBA00001947"/>
    </source>
</evidence>
<dbReference type="EMBL" id="BJCL01000022">
    <property type="protein sequence ID" value="GCL65934.1"/>
    <property type="molecule type" value="Genomic_DNA"/>
</dbReference>
<name>A0A480AWS4_9BURK</name>
<dbReference type="GO" id="GO:0046872">
    <property type="term" value="F:metal ion binding"/>
    <property type="evidence" value="ECO:0007669"/>
    <property type="project" value="UniProtKB-KW"/>
</dbReference>
<keyword evidence="2" id="KW-0479">Metal-binding</keyword>
<evidence type="ECO:0000313" key="6">
    <source>
        <dbReference type="EMBL" id="GCL65934.1"/>
    </source>
</evidence>
<dbReference type="PANTHER" id="PTHR46233">
    <property type="entry name" value="HYDROXYACYLGLUTATHIONE HYDROLASE GLOC"/>
    <property type="match status" value="1"/>
</dbReference>
<keyword evidence="4" id="KW-0862">Zinc</keyword>
<evidence type="ECO:0000256" key="2">
    <source>
        <dbReference type="ARBA" id="ARBA00022723"/>
    </source>
</evidence>
<protein>
    <submittedName>
        <fullName evidence="6">MBL fold hydrolase</fullName>
    </submittedName>
</protein>
<keyword evidence="7" id="KW-1185">Reference proteome</keyword>
<dbReference type="AlphaFoldDB" id="A0A480AWS4"/>
<comment type="caution">
    <text evidence="6">The sequence shown here is derived from an EMBL/GenBank/DDBJ whole genome shotgun (WGS) entry which is preliminary data.</text>
</comment>
<dbReference type="OrthoDB" id="9784009at2"/>